<feature type="domain" description="Amino acid permease/ SLC12A" evidence="7">
    <location>
        <begin position="146"/>
        <end position="317"/>
    </location>
</feature>
<organism evidence="9 10">
    <name type="scientific">Plectus sambesii</name>
    <dbReference type="NCBI Taxonomy" id="2011161"/>
    <lineage>
        <taxon>Eukaryota</taxon>
        <taxon>Metazoa</taxon>
        <taxon>Ecdysozoa</taxon>
        <taxon>Nematoda</taxon>
        <taxon>Chromadorea</taxon>
        <taxon>Plectida</taxon>
        <taxon>Plectina</taxon>
        <taxon>Plectoidea</taxon>
        <taxon>Plectidae</taxon>
        <taxon>Plectus</taxon>
    </lineage>
</organism>
<feature type="domain" description="Amino acid permease/ SLC12A" evidence="7">
    <location>
        <begin position="431"/>
        <end position="709"/>
    </location>
</feature>
<feature type="transmembrane region" description="Helical" evidence="6">
    <location>
        <begin position="221"/>
        <end position="249"/>
    </location>
</feature>
<feature type="compositionally biased region" description="Polar residues" evidence="5">
    <location>
        <begin position="30"/>
        <end position="44"/>
    </location>
</feature>
<dbReference type="GO" id="GO:0055075">
    <property type="term" value="P:potassium ion homeostasis"/>
    <property type="evidence" value="ECO:0007669"/>
    <property type="project" value="TreeGrafter"/>
</dbReference>
<feature type="compositionally biased region" description="Acidic residues" evidence="5">
    <location>
        <begin position="19"/>
        <end position="29"/>
    </location>
</feature>
<evidence type="ECO:0000256" key="5">
    <source>
        <dbReference type="SAM" id="MobiDB-lite"/>
    </source>
</evidence>
<dbReference type="Pfam" id="PF03522">
    <property type="entry name" value="SLC12"/>
    <property type="match status" value="3"/>
</dbReference>
<dbReference type="InterPro" id="IPR018491">
    <property type="entry name" value="SLC12_C"/>
</dbReference>
<feature type="transmembrane region" description="Helical" evidence="6">
    <location>
        <begin position="627"/>
        <end position="644"/>
    </location>
</feature>
<feature type="transmembrane region" description="Helical" evidence="6">
    <location>
        <begin position="138"/>
        <end position="163"/>
    </location>
</feature>
<dbReference type="Pfam" id="PF00324">
    <property type="entry name" value="AA_permease"/>
    <property type="match status" value="2"/>
</dbReference>
<evidence type="ECO:0000259" key="7">
    <source>
        <dbReference type="Pfam" id="PF00324"/>
    </source>
</evidence>
<dbReference type="GO" id="GO:0006884">
    <property type="term" value="P:cell volume homeostasis"/>
    <property type="evidence" value="ECO:0007669"/>
    <property type="project" value="TreeGrafter"/>
</dbReference>
<feature type="domain" description="SLC12A transporter C-terminal" evidence="8">
    <location>
        <begin position="729"/>
        <end position="850"/>
    </location>
</feature>
<protein>
    <submittedName>
        <fullName evidence="10">Solute carrier family 12 member 6</fullName>
    </submittedName>
</protein>
<feature type="transmembrane region" description="Helical" evidence="6">
    <location>
        <begin position="297"/>
        <end position="316"/>
    </location>
</feature>
<evidence type="ECO:0000256" key="6">
    <source>
        <dbReference type="SAM" id="Phobius"/>
    </source>
</evidence>
<feature type="compositionally biased region" description="Polar residues" evidence="5">
    <location>
        <begin position="1044"/>
        <end position="1055"/>
    </location>
</feature>
<dbReference type="InterPro" id="IPR004841">
    <property type="entry name" value="AA-permease/SLC12A_dom"/>
</dbReference>
<dbReference type="AlphaFoldDB" id="A0A914XEU4"/>
<feature type="transmembrane region" description="Helical" evidence="6">
    <location>
        <begin position="513"/>
        <end position="534"/>
    </location>
</feature>
<feature type="domain" description="SLC12A transporter C-terminal" evidence="8">
    <location>
        <begin position="863"/>
        <end position="932"/>
    </location>
</feature>
<feature type="region of interest" description="Disordered" evidence="5">
    <location>
        <begin position="1"/>
        <end position="44"/>
    </location>
</feature>
<sequence length="1162" mass="128213">METLKGNRGQQYGPKIVIDCEEDGQDDSGSEPSPGQLHRNTGRSISSAVPENFYLVSAADNNAEVESVISSMGGVRPDPSDDTEPNERKDSKAASMALYDDEPGIPLVASYFRGFIVPGPTDIEQSERDEKKQKKADFGVMLGVYLPTVQNLFGITLFLRLYWIVGIMGLWQSCGMVLLCCLCTLLTAVSMSAIVSNGVVEGGGPYFIISRNLGPEIGTAIGVQIFLANAVATSMYLVGGVEIILIYIFPSWTIGGPEVHQDTGLTGMMTHNVRIYSTIILIIVTITVAFGVKFVQLFAPVALIGVILSILAIYAGSIQKAINPESGQSVCMLNDQLLQSRLFLPSHAPASDICKYCTRNVSLAPQLTASYCTNSTCDKAFTNGTLRCVNGFPGFSSGVLFENLNSAYAAEGESYPGVKADSSRETYQDLSTSFYVLLAIFFPAVTDIMAGSNLSGDLKNPQKSIPSGTIGAHLTSSFVFLTFCVIMGGSIIGPLLRDKYGQSLGGGMVVAELAWPSPWVLLIGSFLSVFGAALQCMCSAPRLLQSLAKDDVIPFLRPFSVVNKHNEPIRGLILSAVVAEIAILYGGIDQISPVVDFFFLICYTFINLSCALHSLLGAPNWRPRFKYYHWSLSLMGALVCFFIMFSTHWYFALITLGICLGIYKYVEWKGAKKEWGDGIRGLALSTAQYSLMKVEDEDPHVKNWRPQLLILTRESAPEQLHPENTMKMLRIASQLKSGKGLSIVVSFVEGDATKSEDRLNAKQVKRRLKQKMEEARLRGFAKTMVHDKEKLADSVETLLQCIGIGGLQPNTVMLAWPSWKKHDGNEAEYWSFLDNIHRGAAMDMSVIVMKGLDNFAEPNARLSGSIDVWWVLHDGGLLLLISFLLKQRKTWRGCHLRLFTVAQVHDNSVKMKEDLQTFLYQMRIDASVMVVELTDQEISAYVYERTLQMEDRAKLVNDLHLTSSEQRSMPHIVVEDSRGTKVEAMEMSAQNLLTIPRETRGKRSIQSEISDSSDRSESSHSKVNTAFEGDDGTIDMGAGAEMLTSGSEGSAQSTVNNKAQLSYEYTFTPPNSQTPKTSTEQRAERIKKLDREKVKKMHTAVRLNQKLREHSESSQLVIINLPRPPRTRAGLHSYLEYLETLTEGLPRLLLVRGTGKEVITMY</sequence>
<dbReference type="Proteomes" id="UP000887566">
    <property type="component" value="Unplaced"/>
</dbReference>
<dbReference type="GO" id="GO:0005886">
    <property type="term" value="C:plasma membrane"/>
    <property type="evidence" value="ECO:0007669"/>
    <property type="project" value="TreeGrafter"/>
</dbReference>
<feature type="region of interest" description="Disordered" evidence="5">
    <location>
        <begin position="70"/>
        <end position="93"/>
    </location>
</feature>
<dbReference type="PANTHER" id="PTHR11827">
    <property type="entry name" value="SOLUTE CARRIER FAMILY 12, CATION COTRANSPORTERS"/>
    <property type="match status" value="1"/>
</dbReference>
<dbReference type="InterPro" id="IPR004842">
    <property type="entry name" value="SLC12A_fam"/>
</dbReference>
<evidence type="ECO:0000256" key="1">
    <source>
        <dbReference type="ARBA" id="ARBA00004141"/>
    </source>
</evidence>
<name>A0A914XEU4_9BILA</name>
<dbReference type="GO" id="GO:0007268">
    <property type="term" value="P:chemical synaptic transmission"/>
    <property type="evidence" value="ECO:0007669"/>
    <property type="project" value="TreeGrafter"/>
</dbReference>
<evidence type="ECO:0000256" key="3">
    <source>
        <dbReference type="ARBA" id="ARBA00022989"/>
    </source>
</evidence>
<feature type="transmembrane region" description="Helical" evidence="6">
    <location>
        <begin position="594"/>
        <end position="615"/>
    </location>
</feature>
<keyword evidence="2 6" id="KW-0812">Transmembrane</keyword>
<evidence type="ECO:0000313" key="9">
    <source>
        <dbReference type="Proteomes" id="UP000887566"/>
    </source>
</evidence>
<accession>A0A914XEU4</accession>
<evidence type="ECO:0000259" key="8">
    <source>
        <dbReference type="Pfam" id="PF03522"/>
    </source>
</evidence>
<keyword evidence="3 6" id="KW-1133">Transmembrane helix</keyword>
<dbReference type="WBParaSite" id="PSAMB.scaffold81size84123.g1713.t1">
    <property type="protein sequence ID" value="PSAMB.scaffold81size84123.g1713.t1"/>
    <property type="gene ID" value="PSAMB.scaffold81size84123.g1713"/>
</dbReference>
<dbReference type="GO" id="GO:1990573">
    <property type="term" value="P:potassium ion import across plasma membrane"/>
    <property type="evidence" value="ECO:0007669"/>
    <property type="project" value="TreeGrafter"/>
</dbReference>
<dbReference type="PANTHER" id="PTHR11827:SF53">
    <property type="entry name" value="K+_CL-COTRANSPORTER"/>
    <property type="match status" value="1"/>
</dbReference>
<feature type="region of interest" description="Disordered" evidence="5">
    <location>
        <begin position="993"/>
        <end position="1055"/>
    </location>
</feature>
<keyword evidence="4 6" id="KW-0472">Membrane</keyword>
<proteinExistence type="predicted"/>
<evidence type="ECO:0000256" key="2">
    <source>
        <dbReference type="ARBA" id="ARBA00022692"/>
    </source>
</evidence>
<feature type="transmembrane region" description="Helical" evidence="6">
    <location>
        <begin position="470"/>
        <end position="493"/>
    </location>
</feature>
<feature type="transmembrane region" description="Helical" evidence="6">
    <location>
        <begin position="175"/>
        <end position="200"/>
    </location>
</feature>
<evidence type="ECO:0000256" key="4">
    <source>
        <dbReference type="ARBA" id="ARBA00023136"/>
    </source>
</evidence>
<feature type="transmembrane region" description="Helical" evidence="6">
    <location>
        <begin position="432"/>
        <end position="450"/>
    </location>
</feature>
<reference evidence="10" key="1">
    <citation type="submission" date="2022-11" db="UniProtKB">
        <authorList>
            <consortium name="WormBaseParasite"/>
        </authorList>
    </citation>
    <scope>IDENTIFICATION</scope>
</reference>
<evidence type="ECO:0000313" key="10">
    <source>
        <dbReference type="WBParaSite" id="PSAMB.scaffold81size84123.g1713.t1"/>
    </source>
</evidence>
<dbReference type="GO" id="GO:0015379">
    <property type="term" value="F:potassium:chloride symporter activity"/>
    <property type="evidence" value="ECO:0007669"/>
    <property type="project" value="TreeGrafter"/>
</dbReference>
<comment type="subcellular location">
    <subcellularLocation>
        <location evidence="1">Membrane</location>
        <topology evidence="1">Multi-pass membrane protein</topology>
    </subcellularLocation>
</comment>
<dbReference type="GO" id="GO:0055064">
    <property type="term" value="P:chloride ion homeostasis"/>
    <property type="evidence" value="ECO:0007669"/>
    <property type="project" value="TreeGrafter"/>
</dbReference>
<feature type="transmembrane region" description="Helical" evidence="6">
    <location>
        <begin position="273"/>
        <end position="290"/>
    </location>
</feature>
<keyword evidence="9" id="KW-1185">Reference proteome</keyword>
<feature type="domain" description="SLC12A transporter C-terminal" evidence="8">
    <location>
        <begin position="1074"/>
        <end position="1162"/>
    </location>
</feature>
<dbReference type="Gene3D" id="1.20.1740.10">
    <property type="entry name" value="Amino acid/polyamine transporter I"/>
    <property type="match status" value="1"/>
</dbReference>
<dbReference type="GO" id="GO:0045202">
    <property type="term" value="C:synapse"/>
    <property type="evidence" value="ECO:0007669"/>
    <property type="project" value="GOC"/>
</dbReference>